<feature type="compositionally biased region" description="Pro residues" evidence="1">
    <location>
        <begin position="41"/>
        <end position="55"/>
    </location>
</feature>
<evidence type="ECO:0000313" key="2">
    <source>
        <dbReference type="EMBL" id="PSN71351.1"/>
    </source>
</evidence>
<evidence type="ECO:0000313" key="3">
    <source>
        <dbReference type="Proteomes" id="UP000240883"/>
    </source>
</evidence>
<evidence type="ECO:0000256" key="1">
    <source>
        <dbReference type="SAM" id="MobiDB-lite"/>
    </source>
</evidence>
<reference evidence="2 3" key="1">
    <citation type="journal article" date="2018" name="Front. Microbiol.">
        <title>Genome-Wide Analysis of Corynespora cassiicola Leaf Fall Disease Putative Effectors.</title>
        <authorList>
            <person name="Lopez D."/>
            <person name="Ribeiro S."/>
            <person name="Label P."/>
            <person name="Fumanal B."/>
            <person name="Venisse J.S."/>
            <person name="Kohler A."/>
            <person name="de Oliveira R.R."/>
            <person name="Labutti K."/>
            <person name="Lipzen A."/>
            <person name="Lail K."/>
            <person name="Bauer D."/>
            <person name="Ohm R.A."/>
            <person name="Barry K.W."/>
            <person name="Spatafora J."/>
            <person name="Grigoriev I.V."/>
            <person name="Martin F.M."/>
            <person name="Pujade-Renaud V."/>
        </authorList>
    </citation>
    <scope>NUCLEOTIDE SEQUENCE [LARGE SCALE GENOMIC DNA]</scope>
    <source>
        <strain evidence="2 3">Philippines</strain>
    </source>
</reference>
<organism evidence="2 3">
    <name type="scientific">Corynespora cassiicola Philippines</name>
    <dbReference type="NCBI Taxonomy" id="1448308"/>
    <lineage>
        <taxon>Eukaryota</taxon>
        <taxon>Fungi</taxon>
        <taxon>Dikarya</taxon>
        <taxon>Ascomycota</taxon>
        <taxon>Pezizomycotina</taxon>
        <taxon>Dothideomycetes</taxon>
        <taxon>Pleosporomycetidae</taxon>
        <taxon>Pleosporales</taxon>
        <taxon>Corynesporascaceae</taxon>
        <taxon>Corynespora</taxon>
    </lineage>
</organism>
<dbReference type="AlphaFoldDB" id="A0A2T2P104"/>
<name>A0A2T2P104_CORCC</name>
<sequence length="117" mass="12743">MQATTFFRHRGVLRAVSHRGTTPPPLLPYGRQPSPHHLYPKPRPYSRPTCPPTQGRPPGVQVQDHAPHRTRSAPFFFPHPPTCHPSVGAIPPSSSPKGASQPARKGSQQGLWPNASA</sequence>
<dbReference type="EMBL" id="KZ678131">
    <property type="protein sequence ID" value="PSN71351.1"/>
    <property type="molecule type" value="Genomic_DNA"/>
</dbReference>
<proteinExistence type="predicted"/>
<feature type="region of interest" description="Disordered" evidence="1">
    <location>
        <begin position="17"/>
        <end position="117"/>
    </location>
</feature>
<keyword evidence="3" id="KW-1185">Reference proteome</keyword>
<feature type="compositionally biased region" description="Polar residues" evidence="1">
    <location>
        <begin position="106"/>
        <end position="117"/>
    </location>
</feature>
<gene>
    <name evidence="2" type="ORF">BS50DRAFT_280712</name>
</gene>
<protein>
    <submittedName>
        <fullName evidence="2">Uncharacterized protein</fullName>
    </submittedName>
</protein>
<accession>A0A2T2P104</accession>
<dbReference type="Proteomes" id="UP000240883">
    <property type="component" value="Unassembled WGS sequence"/>
</dbReference>